<dbReference type="Proteomes" id="UP001602245">
    <property type="component" value="Unassembled WGS sequence"/>
</dbReference>
<keyword evidence="4 7" id="KW-1133">Transmembrane helix</keyword>
<feature type="transmembrane region" description="Helical" evidence="7">
    <location>
        <begin position="407"/>
        <end position="431"/>
    </location>
</feature>
<evidence type="ECO:0000256" key="5">
    <source>
        <dbReference type="ARBA" id="ARBA00023136"/>
    </source>
</evidence>
<dbReference type="InterPro" id="IPR050250">
    <property type="entry name" value="Macrolide_Exporter_MacB"/>
</dbReference>
<dbReference type="PANTHER" id="PTHR30572">
    <property type="entry name" value="MEMBRANE COMPONENT OF TRANSPORTER-RELATED"/>
    <property type="match status" value="1"/>
</dbReference>
<accession>A0ABW6WAB9</accession>
<evidence type="ECO:0000313" key="10">
    <source>
        <dbReference type="Proteomes" id="UP001602245"/>
    </source>
</evidence>
<gene>
    <name evidence="9" type="ORF">ACFY35_12500</name>
</gene>
<feature type="transmembrane region" description="Helical" evidence="7">
    <location>
        <begin position="816"/>
        <end position="844"/>
    </location>
</feature>
<feature type="domain" description="ABC3 transporter permease C-terminal" evidence="8">
    <location>
        <begin position="773"/>
        <end position="885"/>
    </location>
</feature>
<evidence type="ECO:0000256" key="3">
    <source>
        <dbReference type="ARBA" id="ARBA00022692"/>
    </source>
</evidence>
<dbReference type="Pfam" id="PF02687">
    <property type="entry name" value="FtsX"/>
    <property type="match status" value="1"/>
</dbReference>
<protein>
    <submittedName>
        <fullName evidence="9">FtsX-like permease family protein</fullName>
    </submittedName>
</protein>
<dbReference type="EMBL" id="JBIAZU010000002">
    <property type="protein sequence ID" value="MFF5290259.1"/>
    <property type="molecule type" value="Genomic_DNA"/>
</dbReference>
<feature type="transmembrane region" description="Helical" evidence="7">
    <location>
        <begin position="771"/>
        <end position="795"/>
    </location>
</feature>
<proteinExistence type="inferred from homology"/>
<feature type="transmembrane region" description="Helical" evidence="7">
    <location>
        <begin position="373"/>
        <end position="401"/>
    </location>
</feature>
<feature type="transmembrane region" description="Helical" evidence="7">
    <location>
        <begin position="484"/>
        <end position="508"/>
    </location>
</feature>
<sequence length="904" mass="92832">MRLLPALHWPSIRGRARADAGPLLLVVLVVAAVSLLAAAVPPLLRGTADDAAREAVREHPDESAVRVDARWEDDYGPSGGRVRNDRLARDVEDLGGQAEATLDAGLRDALQPPVTTVTSISLVLTDGSVQRHFQLDYLRSGADGPAVTWLAGRAPGATREGNPEIPLNGSPWEVQVGLSETAAAALKMRPGDHIPLEDEQRNKYNVKVSGVFRPVDPRDPAWRLVPSALRPVAGLDGAGTTRLGGLLSASSLPDARLAFLQDQLRRTVWFSAEPDRLTWESAQRLAATVATLKAESGTSAERDTSLKWQTQLDGVLREVQAQVDAAYGQASVLLIAVLAGAVLVLLLAADLLMRRRSPALIAARQRGASLPGIAGELLIESLVVAVPAAALGIAVAFAVAGDAALPWVVPVASCGILAGPAFGTVAAARGTRDRRTPANRAARLFAQRTAQLRRAALDAAVVLAAVGAIVSLRQRGVGDSALPAAAPALAVIAATLLLVRLMPVVTGVALRQSLRSRRPLAVFGAAQAAATASRVLPLLVLTTTTALASFAVTLSATTGSGLADGAWRTVGADARLDVAPDETGSTAALAAKIAAAPGVTHVVAGDISGGVRVVTNDTSLTPNLVIVDAAAFHRLLASTPLPDAPGLDQLGKGGRDGIPVLVRGSLHPGLSLRLYLEDDQDSGASGGYSTAENAIKLTAVGAAPAIDGMDDVVVIDAAALPGTPDTIWATGPGAARAIDAVAASGHPVVRDAVLAARRSAPLTAGLRALDLAAAGTLLALGMLGFALGAAAGAPARWRTLARLRTLGLRTRDTRRVAAGELLPPVLVAAVSGPLLGVLLVRLTLGPLSLRLITAQSADPPAVVPWWLLGVASIVLLLTLVAVVVAEAAVRRRRGLGDVLRAGGD</sequence>
<keyword evidence="2" id="KW-1003">Cell membrane</keyword>
<feature type="transmembrane region" description="Helical" evidence="7">
    <location>
        <begin position="452"/>
        <end position="472"/>
    </location>
</feature>
<comment type="subcellular location">
    <subcellularLocation>
        <location evidence="1">Cell membrane</location>
        <topology evidence="1">Multi-pass membrane protein</topology>
    </subcellularLocation>
</comment>
<dbReference type="PANTHER" id="PTHR30572:SF4">
    <property type="entry name" value="ABC TRANSPORTER PERMEASE YTRF"/>
    <property type="match status" value="1"/>
</dbReference>
<evidence type="ECO:0000313" key="9">
    <source>
        <dbReference type="EMBL" id="MFF5290259.1"/>
    </source>
</evidence>
<dbReference type="RefSeq" id="WP_020510878.1">
    <property type="nucleotide sequence ID" value="NZ_JBIAZU010000002.1"/>
</dbReference>
<keyword evidence="3 7" id="KW-0812">Transmembrane</keyword>
<organism evidence="9 10">
    <name type="scientific">Paractinoplanes globisporus</name>
    <dbReference type="NCBI Taxonomy" id="113565"/>
    <lineage>
        <taxon>Bacteria</taxon>
        <taxon>Bacillati</taxon>
        <taxon>Actinomycetota</taxon>
        <taxon>Actinomycetes</taxon>
        <taxon>Micromonosporales</taxon>
        <taxon>Micromonosporaceae</taxon>
        <taxon>Paractinoplanes</taxon>
    </lineage>
</organism>
<evidence type="ECO:0000256" key="2">
    <source>
        <dbReference type="ARBA" id="ARBA00022475"/>
    </source>
</evidence>
<keyword evidence="5 7" id="KW-0472">Membrane</keyword>
<dbReference type="InterPro" id="IPR003838">
    <property type="entry name" value="ABC3_permease_C"/>
</dbReference>
<feature type="transmembrane region" description="Helical" evidence="7">
    <location>
        <begin position="332"/>
        <end position="352"/>
    </location>
</feature>
<evidence type="ECO:0000259" key="8">
    <source>
        <dbReference type="Pfam" id="PF02687"/>
    </source>
</evidence>
<comment type="caution">
    <text evidence="9">The sequence shown here is derived from an EMBL/GenBank/DDBJ whole genome shotgun (WGS) entry which is preliminary data.</text>
</comment>
<comment type="similarity">
    <text evidence="6">Belongs to the ABC-4 integral membrane protein family.</text>
</comment>
<evidence type="ECO:0000256" key="7">
    <source>
        <dbReference type="SAM" id="Phobius"/>
    </source>
</evidence>
<keyword evidence="10" id="KW-1185">Reference proteome</keyword>
<feature type="transmembrane region" description="Helical" evidence="7">
    <location>
        <begin position="21"/>
        <end position="44"/>
    </location>
</feature>
<evidence type="ECO:0000256" key="4">
    <source>
        <dbReference type="ARBA" id="ARBA00022989"/>
    </source>
</evidence>
<evidence type="ECO:0000256" key="6">
    <source>
        <dbReference type="ARBA" id="ARBA00038076"/>
    </source>
</evidence>
<name>A0ABW6WAB9_9ACTN</name>
<reference evidence="9 10" key="1">
    <citation type="submission" date="2024-10" db="EMBL/GenBank/DDBJ databases">
        <title>The Natural Products Discovery Center: Release of the First 8490 Sequenced Strains for Exploring Actinobacteria Biosynthetic Diversity.</title>
        <authorList>
            <person name="Kalkreuter E."/>
            <person name="Kautsar S.A."/>
            <person name="Yang D."/>
            <person name="Bader C.D."/>
            <person name="Teijaro C.N."/>
            <person name="Fluegel L."/>
            <person name="Davis C.M."/>
            <person name="Simpson J.R."/>
            <person name="Lauterbach L."/>
            <person name="Steele A.D."/>
            <person name="Gui C."/>
            <person name="Meng S."/>
            <person name="Li G."/>
            <person name="Viehrig K."/>
            <person name="Ye F."/>
            <person name="Su P."/>
            <person name="Kiefer A.F."/>
            <person name="Nichols A."/>
            <person name="Cepeda A.J."/>
            <person name="Yan W."/>
            <person name="Fan B."/>
            <person name="Jiang Y."/>
            <person name="Adhikari A."/>
            <person name="Zheng C.-J."/>
            <person name="Schuster L."/>
            <person name="Cowan T.M."/>
            <person name="Smanski M.J."/>
            <person name="Chevrette M.G."/>
            <person name="De Carvalho L.P.S."/>
            <person name="Shen B."/>
        </authorList>
    </citation>
    <scope>NUCLEOTIDE SEQUENCE [LARGE SCALE GENOMIC DNA]</scope>
    <source>
        <strain evidence="9 10">NPDC000087</strain>
    </source>
</reference>
<feature type="transmembrane region" description="Helical" evidence="7">
    <location>
        <begin position="864"/>
        <end position="885"/>
    </location>
</feature>
<evidence type="ECO:0000256" key="1">
    <source>
        <dbReference type="ARBA" id="ARBA00004651"/>
    </source>
</evidence>